<sequence length="295" mass="33580">MVIVRGPFKKKAFHNGRKRQQPRRKRLRSPADATAENTAFIDEVRLVGFEDQGLSWRVNIHASAELRFFCRAEHRRQGSLEAPVSAERLRCEVYELQVMEARVKVARELRDVRPMWAANVKAFVSPANNEERAQSIWSELQSAQLLDCSLEAPVSAERLRCEVYELQVMEARVKVARELRDVRPMWAANVKAFVSPANNEERAQSIWSELQSAQLLDCVEGLWTCQVDAGFPRRDARQSAEELEAARLEQVPEVQLSALLDDVEEHITVVAHCAERCHLLDRLAASFREAGGKPV</sequence>
<feature type="region of interest" description="Disordered" evidence="1">
    <location>
        <begin position="12"/>
        <end position="32"/>
    </location>
</feature>
<dbReference type="AlphaFoldDB" id="A0A1Q9CN16"/>
<keyword evidence="3" id="KW-1185">Reference proteome</keyword>
<reference evidence="2 3" key="1">
    <citation type="submission" date="2016-02" db="EMBL/GenBank/DDBJ databases">
        <title>Genome analysis of coral dinoflagellate symbionts highlights evolutionary adaptations to a symbiotic lifestyle.</title>
        <authorList>
            <person name="Aranda M."/>
            <person name="Li Y."/>
            <person name="Liew Y.J."/>
            <person name="Baumgarten S."/>
            <person name="Simakov O."/>
            <person name="Wilson M."/>
            <person name="Piel J."/>
            <person name="Ashoor H."/>
            <person name="Bougouffa S."/>
            <person name="Bajic V.B."/>
            <person name="Ryu T."/>
            <person name="Ravasi T."/>
            <person name="Bayer T."/>
            <person name="Micklem G."/>
            <person name="Kim H."/>
            <person name="Bhak J."/>
            <person name="Lajeunesse T.C."/>
            <person name="Voolstra C.R."/>
        </authorList>
    </citation>
    <scope>NUCLEOTIDE SEQUENCE [LARGE SCALE GENOMIC DNA]</scope>
    <source>
        <strain evidence="2 3">CCMP2467</strain>
    </source>
</reference>
<dbReference type="EMBL" id="LSRX01001051">
    <property type="protein sequence ID" value="OLP84319.1"/>
    <property type="molecule type" value="Genomic_DNA"/>
</dbReference>
<name>A0A1Q9CN16_SYMMI</name>
<evidence type="ECO:0000313" key="2">
    <source>
        <dbReference type="EMBL" id="OLP84319.1"/>
    </source>
</evidence>
<proteinExistence type="predicted"/>
<evidence type="ECO:0000313" key="3">
    <source>
        <dbReference type="Proteomes" id="UP000186817"/>
    </source>
</evidence>
<dbReference type="OrthoDB" id="10647397at2759"/>
<dbReference type="Proteomes" id="UP000186817">
    <property type="component" value="Unassembled WGS sequence"/>
</dbReference>
<protein>
    <submittedName>
        <fullName evidence="2">Uncharacterized protein</fullName>
    </submittedName>
</protein>
<gene>
    <name evidence="2" type="ORF">AK812_SmicGene34818</name>
</gene>
<comment type="caution">
    <text evidence="2">The sequence shown here is derived from an EMBL/GenBank/DDBJ whole genome shotgun (WGS) entry which is preliminary data.</text>
</comment>
<organism evidence="2 3">
    <name type="scientific">Symbiodinium microadriaticum</name>
    <name type="common">Dinoflagellate</name>
    <name type="synonym">Zooxanthella microadriatica</name>
    <dbReference type="NCBI Taxonomy" id="2951"/>
    <lineage>
        <taxon>Eukaryota</taxon>
        <taxon>Sar</taxon>
        <taxon>Alveolata</taxon>
        <taxon>Dinophyceae</taxon>
        <taxon>Suessiales</taxon>
        <taxon>Symbiodiniaceae</taxon>
        <taxon>Symbiodinium</taxon>
    </lineage>
</organism>
<feature type="compositionally biased region" description="Basic residues" evidence="1">
    <location>
        <begin position="12"/>
        <end position="28"/>
    </location>
</feature>
<evidence type="ECO:0000256" key="1">
    <source>
        <dbReference type="SAM" id="MobiDB-lite"/>
    </source>
</evidence>
<accession>A0A1Q9CN16</accession>